<dbReference type="EMBL" id="AZBU02000010">
    <property type="protein sequence ID" value="TKR62754.1"/>
    <property type="molecule type" value="Genomic_DNA"/>
</dbReference>
<evidence type="ECO:0008006" key="4">
    <source>
        <dbReference type="Google" id="ProtNLM"/>
    </source>
</evidence>
<evidence type="ECO:0000256" key="1">
    <source>
        <dbReference type="SAM" id="Phobius"/>
    </source>
</evidence>
<feature type="transmembrane region" description="Helical" evidence="1">
    <location>
        <begin position="20"/>
        <end position="40"/>
    </location>
</feature>
<keyword evidence="3" id="KW-1185">Reference proteome</keyword>
<dbReference type="AlphaFoldDB" id="A0A4U5M216"/>
<reference evidence="2 3" key="1">
    <citation type="journal article" date="2015" name="Genome Biol.">
        <title>Comparative genomics of Steinernema reveals deeply conserved gene regulatory networks.</title>
        <authorList>
            <person name="Dillman A.R."/>
            <person name="Macchietto M."/>
            <person name="Porter C.F."/>
            <person name="Rogers A."/>
            <person name="Williams B."/>
            <person name="Antoshechkin I."/>
            <person name="Lee M.M."/>
            <person name="Goodwin Z."/>
            <person name="Lu X."/>
            <person name="Lewis E.E."/>
            <person name="Goodrich-Blair H."/>
            <person name="Stock S.P."/>
            <person name="Adams B.J."/>
            <person name="Sternberg P.W."/>
            <person name="Mortazavi A."/>
        </authorList>
    </citation>
    <scope>NUCLEOTIDE SEQUENCE [LARGE SCALE GENOMIC DNA]</scope>
    <source>
        <strain evidence="2 3">ALL</strain>
    </source>
</reference>
<feature type="transmembrane region" description="Helical" evidence="1">
    <location>
        <begin position="180"/>
        <end position="206"/>
    </location>
</feature>
<comment type="caution">
    <text evidence="2">The sequence shown here is derived from an EMBL/GenBank/DDBJ whole genome shotgun (WGS) entry which is preliminary data.</text>
</comment>
<organism evidence="2 3">
    <name type="scientific">Steinernema carpocapsae</name>
    <name type="common">Entomopathogenic nematode</name>
    <dbReference type="NCBI Taxonomy" id="34508"/>
    <lineage>
        <taxon>Eukaryota</taxon>
        <taxon>Metazoa</taxon>
        <taxon>Ecdysozoa</taxon>
        <taxon>Nematoda</taxon>
        <taxon>Chromadorea</taxon>
        <taxon>Rhabditida</taxon>
        <taxon>Tylenchina</taxon>
        <taxon>Panagrolaimomorpha</taxon>
        <taxon>Strongyloidoidea</taxon>
        <taxon>Steinernematidae</taxon>
        <taxon>Steinernema</taxon>
    </lineage>
</organism>
<feature type="transmembrane region" description="Helical" evidence="1">
    <location>
        <begin position="128"/>
        <end position="149"/>
    </location>
</feature>
<feature type="transmembrane region" description="Helical" evidence="1">
    <location>
        <begin position="255"/>
        <end position="277"/>
    </location>
</feature>
<protein>
    <recommendedName>
        <fullName evidence="4">7TM GPCR serpentine receptor class x (Srx) domain-containing protein</fullName>
    </recommendedName>
</protein>
<feature type="transmembrane region" description="Helical" evidence="1">
    <location>
        <begin position="61"/>
        <end position="84"/>
    </location>
</feature>
<sequence>MLSVSKTQVVGFRKLLNMDVYLLTASIICISMIAFCSPILMRIAYIFYTKNDFRELHCYRLMGHLVTSYSLFGPVMFVVLSAFLLDTDLLGFLATVHLFGQFIWCFTILMTCLLAIDRLITVCQLPVNGSVLDVLSIVGLIIDVCRFVFLLSPYAGVQLDLSKITIVFDESKSYSITMQYLTFCVNTAVNLTTLLTYFVLFLYLLCKKVHFGLSSINGQQKRFLIKAVLIFLSQVSVDLLYCIIRPLILGLDWQLALFILWEMVSVTFAPLCAIFAFTKNIRKHIFPCFKKTFAHSVGSV</sequence>
<feature type="transmembrane region" description="Helical" evidence="1">
    <location>
        <begin position="227"/>
        <end position="249"/>
    </location>
</feature>
<proteinExistence type="predicted"/>
<gene>
    <name evidence="2" type="ORF">L596_026673</name>
</gene>
<dbReference type="Proteomes" id="UP000298663">
    <property type="component" value="Unassembled WGS sequence"/>
</dbReference>
<reference evidence="2 3" key="2">
    <citation type="journal article" date="2019" name="G3 (Bethesda)">
        <title>Hybrid Assembly of the Genome of the Entomopathogenic Nematode Steinernema carpocapsae Identifies the X-Chromosome.</title>
        <authorList>
            <person name="Serra L."/>
            <person name="Macchietto M."/>
            <person name="Macias-Munoz A."/>
            <person name="McGill C.J."/>
            <person name="Rodriguez I.M."/>
            <person name="Rodriguez B."/>
            <person name="Murad R."/>
            <person name="Mortazavi A."/>
        </authorList>
    </citation>
    <scope>NUCLEOTIDE SEQUENCE [LARGE SCALE GENOMIC DNA]</scope>
    <source>
        <strain evidence="2 3">ALL</strain>
    </source>
</reference>
<keyword evidence="1" id="KW-1133">Transmembrane helix</keyword>
<dbReference type="OrthoDB" id="10595948at2759"/>
<evidence type="ECO:0000313" key="2">
    <source>
        <dbReference type="EMBL" id="TKR62754.1"/>
    </source>
</evidence>
<accession>A0A4U5M216</accession>
<keyword evidence="1" id="KW-0472">Membrane</keyword>
<evidence type="ECO:0000313" key="3">
    <source>
        <dbReference type="Proteomes" id="UP000298663"/>
    </source>
</evidence>
<feature type="transmembrane region" description="Helical" evidence="1">
    <location>
        <begin position="90"/>
        <end position="116"/>
    </location>
</feature>
<keyword evidence="1" id="KW-0812">Transmembrane</keyword>
<name>A0A4U5M216_STECR</name>